<dbReference type="Pfam" id="PF00072">
    <property type="entry name" value="Response_reg"/>
    <property type="match status" value="1"/>
</dbReference>
<comment type="caution">
    <text evidence="4">The sequence shown here is derived from an EMBL/GenBank/DDBJ whole genome shotgun (WGS) entry which is preliminary data.</text>
</comment>
<name>A0A0D0GRW6_9SPHI</name>
<evidence type="ECO:0000313" key="4">
    <source>
        <dbReference type="EMBL" id="KIO79000.1"/>
    </source>
</evidence>
<dbReference type="GO" id="GO:0003677">
    <property type="term" value="F:DNA binding"/>
    <property type="evidence" value="ECO:0007669"/>
    <property type="project" value="InterPro"/>
</dbReference>
<dbReference type="SMART" id="SM00850">
    <property type="entry name" value="LytTR"/>
    <property type="match status" value="1"/>
</dbReference>
<keyword evidence="5" id="KW-1185">Reference proteome</keyword>
<reference evidence="4 5" key="1">
    <citation type="submission" date="2015-01" db="EMBL/GenBank/DDBJ databases">
        <title>Draft genome sequence of Pedobacter sp. NL19 isolated from sludge of an effluent treatment pond in an abandoned uranium mine.</title>
        <authorList>
            <person name="Santos T."/>
            <person name="Caetano T."/>
            <person name="Covas C."/>
            <person name="Cruz A."/>
            <person name="Mendo S."/>
        </authorList>
    </citation>
    <scope>NUCLEOTIDE SEQUENCE [LARGE SCALE GENOMIC DNA]</scope>
    <source>
        <strain evidence="4 5">NL19</strain>
    </source>
</reference>
<organism evidence="4 5">
    <name type="scientific">Pedobacter lusitanus</name>
    <dbReference type="NCBI Taxonomy" id="1503925"/>
    <lineage>
        <taxon>Bacteria</taxon>
        <taxon>Pseudomonadati</taxon>
        <taxon>Bacteroidota</taxon>
        <taxon>Sphingobacteriia</taxon>
        <taxon>Sphingobacteriales</taxon>
        <taxon>Sphingobacteriaceae</taxon>
        <taxon>Pedobacter</taxon>
    </lineage>
</organism>
<feature type="modified residue" description="4-aspartylphosphate" evidence="1">
    <location>
        <position position="56"/>
    </location>
</feature>
<keyword evidence="1" id="KW-0597">Phosphoprotein</keyword>
<feature type="domain" description="Response regulatory" evidence="2">
    <location>
        <begin position="5"/>
        <end position="116"/>
    </location>
</feature>
<dbReference type="Gene3D" id="3.40.50.2300">
    <property type="match status" value="1"/>
</dbReference>
<dbReference type="OrthoDB" id="9787344at2"/>
<dbReference type="InterPro" id="IPR011006">
    <property type="entry name" value="CheY-like_superfamily"/>
</dbReference>
<dbReference type="PROSITE" id="PS50110">
    <property type="entry name" value="RESPONSE_REGULATORY"/>
    <property type="match status" value="1"/>
</dbReference>
<evidence type="ECO:0000313" key="5">
    <source>
        <dbReference type="Proteomes" id="UP000032049"/>
    </source>
</evidence>
<evidence type="ECO:0000259" key="3">
    <source>
        <dbReference type="PROSITE" id="PS50930"/>
    </source>
</evidence>
<dbReference type="PANTHER" id="PTHR37299">
    <property type="entry name" value="TRANSCRIPTIONAL REGULATOR-RELATED"/>
    <property type="match status" value="1"/>
</dbReference>
<dbReference type="Pfam" id="PF04397">
    <property type="entry name" value="LytTR"/>
    <property type="match status" value="1"/>
</dbReference>
<protein>
    <submittedName>
        <fullName evidence="4">LytTR family two component transcriptional regulator</fullName>
    </submittedName>
</protein>
<dbReference type="PANTHER" id="PTHR37299:SF1">
    <property type="entry name" value="STAGE 0 SPORULATION PROTEIN A HOMOLOG"/>
    <property type="match status" value="1"/>
</dbReference>
<sequence>MDQISCIIVDDEPLARELLVTYCNYLPQLRIEAICGNALEAKAILETKQIDLIFLDIHLPVLTGVGFLQTLKVMPKVIMTTAYKQYAVDAFDLSVCDYLVKPFSLERFIIAVDKAINRIITPISYSGKEMENQDSIFIKTEGKIFRIAYDKLLFAEANRNYSKIVTVDSILYQTIPFSGLEKQLPPNLFIKVHRSFIVNQSKIDRIEGNRIFINKHEIPIGKNYKEALFYKLKL</sequence>
<dbReference type="InterPro" id="IPR046947">
    <property type="entry name" value="LytR-like"/>
</dbReference>
<dbReference type="InterPro" id="IPR007492">
    <property type="entry name" value="LytTR_DNA-bd_dom"/>
</dbReference>
<dbReference type="STRING" id="1503925.TH53_00520"/>
<dbReference type="RefSeq" id="WP_041877332.1">
    <property type="nucleotide sequence ID" value="NZ_CP157278.1"/>
</dbReference>
<evidence type="ECO:0000259" key="2">
    <source>
        <dbReference type="PROSITE" id="PS50110"/>
    </source>
</evidence>
<dbReference type="GO" id="GO:0000156">
    <property type="term" value="F:phosphorelay response regulator activity"/>
    <property type="evidence" value="ECO:0007669"/>
    <property type="project" value="InterPro"/>
</dbReference>
<gene>
    <name evidence="4" type="ORF">TH53_00520</name>
</gene>
<dbReference type="SMART" id="SM00448">
    <property type="entry name" value="REC"/>
    <property type="match status" value="1"/>
</dbReference>
<dbReference type="AlphaFoldDB" id="A0A0D0GRW6"/>
<evidence type="ECO:0000256" key="1">
    <source>
        <dbReference type="PROSITE-ProRule" id="PRU00169"/>
    </source>
</evidence>
<dbReference type="SUPFAM" id="SSF52172">
    <property type="entry name" value="CheY-like"/>
    <property type="match status" value="1"/>
</dbReference>
<dbReference type="EMBL" id="JXRA01000003">
    <property type="protein sequence ID" value="KIO79000.1"/>
    <property type="molecule type" value="Genomic_DNA"/>
</dbReference>
<dbReference type="Proteomes" id="UP000032049">
    <property type="component" value="Unassembled WGS sequence"/>
</dbReference>
<dbReference type="InterPro" id="IPR001789">
    <property type="entry name" value="Sig_transdc_resp-reg_receiver"/>
</dbReference>
<proteinExistence type="predicted"/>
<dbReference type="PROSITE" id="PS50930">
    <property type="entry name" value="HTH_LYTTR"/>
    <property type="match status" value="1"/>
</dbReference>
<dbReference type="Gene3D" id="2.40.50.1020">
    <property type="entry name" value="LytTr DNA-binding domain"/>
    <property type="match status" value="1"/>
</dbReference>
<accession>A0A0D0GRW6</accession>
<feature type="domain" description="HTH LytTR-type" evidence="3">
    <location>
        <begin position="136"/>
        <end position="234"/>
    </location>
</feature>